<accession>A0A926S119</accession>
<evidence type="ECO:0000313" key="9">
    <source>
        <dbReference type="EMBL" id="MBD1391704.1"/>
    </source>
</evidence>
<dbReference type="Gene3D" id="1.20.144.10">
    <property type="entry name" value="Phosphatidic acid phosphatase type 2/haloperoxidase"/>
    <property type="match status" value="1"/>
</dbReference>
<evidence type="ECO:0000256" key="6">
    <source>
        <dbReference type="ARBA" id="ARBA00023136"/>
    </source>
</evidence>
<keyword evidence="10" id="KW-1185">Reference proteome</keyword>
<dbReference type="SUPFAM" id="SSF48317">
    <property type="entry name" value="Acid phosphatase/Vanadium-dependent haloperoxidase"/>
    <property type="match status" value="1"/>
</dbReference>
<sequence length="211" mass="23161">MQTAKKSQKIFIFIVLQLGFLFPAIVAAQDTLGFRLRMQRFDDNVMLDIAAHRTPKQTKVMLFFTHSLDYGNVAVPLVLLGGGIIRNDSQMRQNALYVASSTAVTAGVTLLLKTIFKRRRPFIQNLKIVAVYDPTSTSFPSGHSSTSFATATALSSAYPKWYVVAPAMLWAGSVAYSRAYLGVHYMSDVTFGASLGGASAILLRSIKKDRL</sequence>
<evidence type="ECO:0000256" key="7">
    <source>
        <dbReference type="SAM" id="Phobius"/>
    </source>
</evidence>
<dbReference type="InterPro" id="IPR036938">
    <property type="entry name" value="PAP2/HPO_sf"/>
</dbReference>
<keyword evidence="3 7" id="KW-0812">Transmembrane</keyword>
<dbReference type="GO" id="GO:0016787">
    <property type="term" value="F:hydrolase activity"/>
    <property type="evidence" value="ECO:0007669"/>
    <property type="project" value="UniProtKB-KW"/>
</dbReference>
<evidence type="ECO:0000256" key="1">
    <source>
        <dbReference type="ARBA" id="ARBA00004651"/>
    </source>
</evidence>
<feature type="transmembrane region" description="Helical" evidence="7">
    <location>
        <begin position="95"/>
        <end position="116"/>
    </location>
</feature>
<evidence type="ECO:0000256" key="5">
    <source>
        <dbReference type="ARBA" id="ARBA00022989"/>
    </source>
</evidence>
<evidence type="ECO:0000256" key="2">
    <source>
        <dbReference type="ARBA" id="ARBA00022475"/>
    </source>
</evidence>
<keyword evidence="5 7" id="KW-1133">Transmembrane helix</keyword>
<keyword evidence="2" id="KW-1003">Cell membrane</keyword>
<protein>
    <submittedName>
        <fullName evidence="9">Phosphatase PAP2 family protein</fullName>
    </submittedName>
</protein>
<dbReference type="EMBL" id="JACWMX010000001">
    <property type="protein sequence ID" value="MBD1391704.1"/>
    <property type="molecule type" value="Genomic_DNA"/>
</dbReference>
<evidence type="ECO:0000259" key="8">
    <source>
        <dbReference type="SMART" id="SM00014"/>
    </source>
</evidence>
<dbReference type="InterPro" id="IPR000326">
    <property type="entry name" value="PAP2/HPO"/>
</dbReference>
<dbReference type="SMART" id="SM00014">
    <property type="entry name" value="acidPPc"/>
    <property type="match status" value="1"/>
</dbReference>
<feature type="domain" description="Phosphatidic acid phosphatase type 2/haloperoxidase" evidence="8">
    <location>
        <begin position="95"/>
        <end position="204"/>
    </location>
</feature>
<dbReference type="AlphaFoldDB" id="A0A926S119"/>
<dbReference type="RefSeq" id="WP_191159897.1">
    <property type="nucleotide sequence ID" value="NZ_JACWMX010000001.1"/>
</dbReference>
<evidence type="ECO:0000313" key="10">
    <source>
        <dbReference type="Proteomes" id="UP000619078"/>
    </source>
</evidence>
<comment type="caution">
    <text evidence="9">The sequence shown here is derived from an EMBL/GenBank/DDBJ whole genome shotgun (WGS) entry which is preliminary data.</text>
</comment>
<comment type="subcellular location">
    <subcellularLocation>
        <location evidence="1">Cell membrane</location>
        <topology evidence="1">Multi-pass membrane protein</topology>
    </subcellularLocation>
</comment>
<keyword evidence="6 7" id="KW-0472">Membrane</keyword>
<dbReference type="CDD" id="cd03394">
    <property type="entry name" value="PAP2_like_5"/>
    <property type="match status" value="1"/>
</dbReference>
<name>A0A926S119_9SPHI</name>
<dbReference type="PANTHER" id="PTHR14969:SF62">
    <property type="entry name" value="DECAPRENYLPHOSPHORYL-5-PHOSPHORIBOSE PHOSPHATASE RV3807C-RELATED"/>
    <property type="match status" value="1"/>
</dbReference>
<proteinExistence type="predicted"/>
<organism evidence="9 10">
    <name type="scientific">Mucilaginibacter glaciei</name>
    <dbReference type="NCBI Taxonomy" id="2772109"/>
    <lineage>
        <taxon>Bacteria</taxon>
        <taxon>Pseudomonadati</taxon>
        <taxon>Bacteroidota</taxon>
        <taxon>Sphingobacteriia</taxon>
        <taxon>Sphingobacteriales</taxon>
        <taxon>Sphingobacteriaceae</taxon>
        <taxon>Mucilaginibacter</taxon>
    </lineage>
</organism>
<keyword evidence="4" id="KW-0378">Hydrolase</keyword>
<dbReference type="Pfam" id="PF01569">
    <property type="entry name" value="PAP2"/>
    <property type="match status" value="1"/>
</dbReference>
<evidence type="ECO:0000256" key="4">
    <source>
        <dbReference type="ARBA" id="ARBA00022801"/>
    </source>
</evidence>
<reference evidence="9" key="1">
    <citation type="submission" date="2020-09" db="EMBL/GenBank/DDBJ databases">
        <title>Novel species of Mucilaginibacter isolated from a glacier on the Tibetan Plateau.</title>
        <authorList>
            <person name="Liu Q."/>
            <person name="Xin Y.-H."/>
        </authorList>
    </citation>
    <scope>NUCLEOTIDE SEQUENCE</scope>
    <source>
        <strain evidence="9">ZB1P21</strain>
    </source>
</reference>
<gene>
    <name evidence="9" type="ORF">IDJ76_01210</name>
</gene>
<dbReference type="PANTHER" id="PTHR14969">
    <property type="entry name" value="SPHINGOSINE-1-PHOSPHATE PHOSPHOHYDROLASE"/>
    <property type="match status" value="1"/>
</dbReference>
<dbReference type="Proteomes" id="UP000619078">
    <property type="component" value="Unassembled WGS sequence"/>
</dbReference>
<dbReference type="GO" id="GO:0005886">
    <property type="term" value="C:plasma membrane"/>
    <property type="evidence" value="ECO:0007669"/>
    <property type="project" value="UniProtKB-SubCell"/>
</dbReference>
<evidence type="ECO:0000256" key="3">
    <source>
        <dbReference type="ARBA" id="ARBA00022692"/>
    </source>
</evidence>